<name>A0AAD7LCD3_QUISA</name>
<dbReference type="KEGG" id="qsa:O6P43_022040"/>
<sequence>MMESEATVSSFPVNAILKSSSSSSSTLSSTVEEEGGNISSFKLQDNYKLTFTPTTATADDVHHNGSVIGEFCLDGLQLREALIWLLLCQCSLL</sequence>
<evidence type="ECO:0000313" key="1">
    <source>
        <dbReference type="EMBL" id="KAJ7955447.1"/>
    </source>
</evidence>
<dbReference type="AlphaFoldDB" id="A0AAD7LCD3"/>
<organism evidence="1 2">
    <name type="scientific">Quillaja saponaria</name>
    <name type="common">Soap bark tree</name>
    <dbReference type="NCBI Taxonomy" id="32244"/>
    <lineage>
        <taxon>Eukaryota</taxon>
        <taxon>Viridiplantae</taxon>
        <taxon>Streptophyta</taxon>
        <taxon>Embryophyta</taxon>
        <taxon>Tracheophyta</taxon>
        <taxon>Spermatophyta</taxon>
        <taxon>Magnoliopsida</taxon>
        <taxon>eudicotyledons</taxon>
        <taxon>Gunneridae</taxon>
        <taxon>Pentapetalae</taxon>
        <taxon>rosids</taxon>
        <taxon>fabids</taxon>
        <taxon>Fabales</taxon>
        <taxon>Quillajaceae</taxon>
        <taxon>Quillaja</taxon>
    </lineage>
</organism>
<dbReference type="EMBL" id="JARAOO010000009">
    <property type="protein sequence ID" value="KAJ7955447.1"/>
    <property type="molecule type" value="Genomic_DNA"/>
</dbReference>
<protein>
    <submittedName>
        <fullName evidence="1">Uncharacterized protein</fullName>
    </submittedName>
</protein>
<dbReference type="Proteomes" id="UP001163823">
    <property type="component" value="Chromosome 9"/>
</dbReference>
<comment type="caution">
    <text evidence="1">The sequence shown here is derived from an EMBL/GenBank/DDBJ whole genome shotgun (WGS) entry which is preliminary data.</text>
</comment>
<gene>
    <name evidence="1" type="ORF">O6P43_022040</name>
</gene>
<evidence type="ECO:0000313" key="2">
    <source>
        <dbReference type="Proteomes" id="UP001163823"/>
    </source>
</evidence>
<keyword evidence="2" id="KW-1185">Reference proteome</keyword>
<proteinExistence type="predicted"/>
<accession>A0AAD7LCD3</accession>
<reference evidence="1" key="1">
    <citation type="journal article" date="2023" name="Science">
        <title>Elucidation of the pathway for biosynthesis of saponin adjuvants from the soapbark tree.</title>
        <authorList>
            <person name="Reed J."/>
            <person name="Orme A."/>
            <person name="El-Demerdash A."/>
            <person name="Owen C."/>
            <person name="Martin L.B.B."/>
            <person name="Misra R.C."/>
            <person name="Kikuchi S."/>
            <person name="Rejzek M."/>
            <person name="Martin A.C."/>
            <person name="Harkess A."/>
            <person name="Leebens-Mack J."/>
            <person name="Louveau T."/>
            <person name="Stephenson M.J."/>
            <person name="Osbourn A."/>
        </authorList>
    </citation>
    <scope>NUCLEOTIDE SEQUENCE</scope>
    <source>
        <strain evidence="1">S10</strain>
    </source>
</reference>